<dbReference type="GO" id="GO:0016887">
    <property type="term" value="F:ATP hydrolysis activity"/>
    <property type="evidence" value="ECO:0007669"/>
    <property type="project" value="InterPro"/>
</dbReference>
<dbReference type="InterPro" id="IPR036640">
    <property type="entry name" value="ABC1_TM_sf"/>
</dbReference>
<dbReference type="Proteomes" id="UP001070352">
    <property type="component" value="Unassembled WGS sequence"/>
</dbReference>
<evidence type="ECO:0000259" key="9">
    <source>
        <dbReference type="PROSITE" id="PS50893"/>
    </source>
</evidence>
<feature type="transmembrane region" description="Helical" evidence="8">
    <location>
        <begin position="20"/>
        <end position="42"/>
    </location>
</feature>
<feature type="transmembrane region" description="Helical" evidence="8">
    <location>
        <begin position="242"/>
        <end position="264"/>
    </location>
</feature>
<keyword evidence="3 8" id="KW-0812">Transmembrane</keyword>
<keyword evidence="7 8" id="KW-0472">Membrane</keyword>
<dbReference type="PROSITE" id="PS00211">
    <property type="entry name" value="ABC_TRANSPORTER_1"/>
    <property type="match status" value="1"/>
</dbReference>
<dbReference type="Gene3D" id="3.40.50.300">
    <property type="entry name" value="P-loop containing nucleotide triphosphate hydrolases"/>
    <property type="match status" value="1"/>
</dbReference>
<dbReference type="EMBL" id="JALANJ010000018">
    <property type="protein sequence ID" value="MCY8121527.1"/>
    <property type="molecule type" value="Genomic_DNA"/>
</dbReference>
<dbReference type="FunFam" id="3.40.50.300:FF:000218">
    <property type="entry name" value="Multidrug ABC transporter ATP-binding protein"/>
    <property type="match status" value="1"/>
</dbReference>
<feature type="transmembrane region" description="Helical" evidence="8">
    <location>
        <begin position="135"/>
        <end position="152"/>
    </location>
</feature>
<reference evidence="11" key="1">
    <citation type="submission" date="2022-02" db="EMBL/GenBank/DDBJ databases">
        <title>Crop Bioprotection Bacillus Genome Sequencing.</title>
        <authorList>
            <person name="Dunlap C."/>
        </authorList>
    </citation>
    <scope>NUCLEOTIDE SEQUENCE</scope>
    <source>
        <strain evidence="11">M18B4</strain>
    </source>
</reference>
<dbReference type="PROSITE" id="PS50893">
    <property type="entry name" value="ABC_TRANSPORTER_2"/>
    <property type="match status" value="1"/>
</dbReference>
<dbReference type="GO" id="GO:0015421">
    <property type="term" value="F:ABC-type oligopeptide transporter activity"/>
    <property type="evidence" value="ECO:0007669"/>
    <property type="project" value="TreeGrafter"/>
</dbReference>
<dbReference type="InterPro" id="IPR003593">
    <property type="entry name" value="AAA+_ATPase"/>
</dbReference>
<evidence type="ECO:0000313" key="11">
    <source>
        <dbReference type="EMBL" id="MCY8121527.1"/>
    </source>
</evidence>
<keyword evidence="6 8" id="KW-1133">Transmembrane helix</keyword>
<dbReference type="InterPro" id="IPR003439">
    <property type="entry name" value="ABC_transporter-like_ATP-bd"/>
</dbReference>
<dbReference type="SUPFAM" id="SSF90123">
    <property type="entry name" value="ABC transporter transmembrane region"/>
    <property type="match status" value="1"/>
</dbReference>
<dbReference type="Pfam" id="PF00664">
    <property type="entry name" value="ABC_membrane"/>
    <property type="match status" value="1"/>
</dbReference>
<evidence type="ECO:0000256" key="5">
    <source>
        <dbReference type="ARBA" id="ARBA00022840"/>
    </source>
</evidence>
<keyword evidence="5 11" id="KW-0067">ATP-binding</keyword>
<proteinExistence type="inferred from homology"/>
<gene>
    <name evidence="11" type="ORF">MOC45_13060</name>
</gene>
<feature type="domain" description="ABC transporter" evidence="9">
    <location>
        <begin position="336"/>
        <end position="570"/>
    </location>
</feature>
<evidence type="ECO:0000256" key="8">
    <source>
        <dbReference type="SAM" id="Phobius"/>
    </source>
</evidence>
<dbReference type="InterPro" id="IPR027417">
    <property type="entry name" value="P-loop_NTPase"/>
</dbReference>
<evidence type="ECO:0000256" key="2">
    <source>
        <dbReference type="ARBA" id="ARBA00005417"/>
    </source>
</evidence>
<dbReference type="AlphaFoldDB" id="A0A9Q4DTC5"/>
<dbReference type="GO" id="GO:0005524">
    <property type="term" value="F:ATP binding"/>
    <property type="evidence" value="ECO:0007669"/>
    <property type="project" value="UniProtKB-KW"/>
</dbReference>
<dbReference type="PROSITE" id="PS50929">
    <property type="entry name" value="ABC_TM1F"/>
    <property type="match status" value="1"/>
</dbReference>
<dbReference type="SUPFAM" id="SSF52540">
    <property type="entry name" value="P-loop containing nucleoside triphosphate hydrolases"/>
    <property type="match status" value="1"/>
</dbReference>
<dbReference type="InterPro" id="IPR011527">
    <property type="entry name" value="ABC1_TM_dom"/>
</dbReference>
<comment type="caution">
    <text evidence="11">The sequence shown here is derived from an EMBL/GenBank/DDBJ whole genome shotgun (WGS) entry which is preliminary data.</text>
</comment>
<sequence length="592" mass="66273">MSKKTIVEVIKYTLPLKSRIALMIAFILSLLSAAIGLVSPMIVKEFVDQFSNQVIDWTLVALVVGLLIADSVSSTVASSIIKFTEEKVVYLLREILWSKILKLPVSYFQKNKSESLVSRLTEDATLISSILTKDLIDFVMAIISVIGAIIVLMLTDFWLTILVIVLVPLTFVLVLPLFKRIEHINYSRQEKLSEVTVFSSQILRNFKIVKAYGREADEQAKGKNFFSNMYQLSIREAIIDSVIYPLLSVIGFVIVVIVVGFGFWRLGSGDLTMGTLVAFVLYLFQVIVHVAGIGMNIGSYHEAKGSLKQVFGILMEKEEESKIENGSKMRFPFNEIRLENVNFSYNKKENVVSNLSLNVCRGEVLALIGESGAGKSTIINLLERFYEPDSGNMLIDNVSYKNIPPQIWRKGFSLVSQDTSLFDGTIKDNIKYANPNATDEEVIFAAKQASAHEFIIKLDDGYDSDIGDYGSYLSGGQKQRIAIARAFLRKSSFVLLDEYTSNVDSDTEQELIKAVSQMRGDMGFIIIAHRLSTVKGADKIAVIKDGQLEDIGTHEELIKRNDYYVRVIREQMDRGNDVLCKLDEQTNNIGSS</sequence>
<dbReference type="CDD" id="cd18551">
    <property type="entry name" value="ABC_6TM_LmrA_like"/>
    <property type="match status" value="1"/>
</dbReference>
<dbReference type="GO" id="GO:0005886">
    <property type="term" value="C:plasma membrane"/>
    <property type="evidence" value="ECO:0007669"/>
    <property type="project" value="UniProtKB-SubCell"/>
</dbReference>
<name>A0A9Q4DTC5_BACSC</name>
<dbReference type="Pfam" id="PF00005">
    <property type="entry name" value="ABC_tran"/>
    <property type="match status" value="1"/>
</dbReference>
<dbReference type="InterPro" id="IPR039421">
    <property type="entry name" value="Type_1_exporter"/>
</dbReference>
<organism evidence="11 12">
    <name type="scientific">Bacillus spizizenii</name>
    <name type="common">Bacillus subtilis subsp. spizizenii</name>
    <dbReference type="NCBI Taxonomy" id="96241"/>
    <lineage>
        <taxon>Bacteria</taxon>
        <taxon>Bacillati</taxon>
        <taxon>Bacillota</taxon>
        <taxon>Bacilli</taxon>
        <taxon>Bacillales</taxon>
        <taxon>Bacillaceae</taxon>
        <taxon>Bacillus</taxon>
    </lineage>
</organism>
<feature type="transmembrane region" description="Helical" evidence="8">
    <location>
        <begin position="158"/>
        <end position="178"/>
    </location>
</feature>
<dbReference type="Gene3D" id="1.20.1560.10">
    <property type="entry name" value="ABC transporter type 1, transmembrane domain"/>
    <property type="match status" value="1"/>
</dbReference>
<feature type="transmembrane region" description="Helical" evidence="8">
    <location>
        <begin position="276"/>
        <end position="298"/>
    </location>
</feature>
<evidence type="ECO:0000256" key="3">
    <source>
        <dbReference type="ARBA" id="ARBA00022692"/>
    </source>
</evidence>
<feature type="transmembrane region" description="Helical" evidence="8">
    <location>
        <begin position="54"/>
        <end position="72"/>
    </location>
</feature>
<accession>A0A9Q4DTC5</accession>
<evidence type="ECO:0000256" key="6">
    <source>
        <dbReference type="ARBA" id="ARBA00022989"/>
    </source>
</evidence>
<dbReference type="InterPro" id="IPR017871">
    <property type="entry name" value="ABC_transporter-like_CS"/>
</dbReference>
<protein>
    <submittedName>
        <fullName evidence="11">ABC transporter ATP-binding protein/permease</fullName>
    </submittedName>
</protein>
<feature type="domain" description="ABC transmembrane type-1" evidence="10">
    <location>
        <begin position="24"/>
        <end position="302"/>
    </location>
</feature>
<evidence type="ECO:0000313" key="12">
    <source>
        <dbReference type="Proteomes" id="UP001070352"/>
    </source>
</evidence>
<dbReference type="SMART" id="SM00382">
    <property type="entry name" value="AAA"/>
    <property type="match status" value="1"/>
</dbReference>
<evidence type="ECO:0000256" key="1">
    <source>
        <dbReference type="ARBA" id="ARBA00004651"/>
    </source>
</evidence>
<dbReference type="PANTHER" id="PTHR43394:SF1">
    <property type="entry name" value="ATP-BINDING CASSETTE SUB-FAMILY B MEMBER 10, MITOCHONDRIAL"/>
    <property type="match status" value="1"/>
</dbReference>
<comment type="similarity">
    <text evidence="2">Belongs to the ABC transporter superfamily.</text>
</comment>
<comment type="subcellular location">
    <subcellularLocation>
        <location evidence="1">Cell membrane</location>
        <topology evidence="1">Multi-pass membrane protein</topology>
    </subcellularLocation>
</comment>
<evidence type="ECO:0000256" key="4">
    <source>
        <dbReference type="ARBA" id="ARBA00022741"/>
    </source>
</evidence>
<dbReference type="PANTHER" id="PTHR43394">
    <property type="entry name" value="ATP-DEPENDENT PERMEASE MDL1, MITOCHONDRIAL"/>
    <property type="match status" value="1"/>
</dbReference>
<evidence type="ECO:0000256" key="7">
    <source>
        <dbReference type="ARBA" id="ARBA00023136"/>
    </source>
</evidence>
<keyword evidence="4" id="KW-0547">Nucleotide-binding</keyword>
<evidence type="ECO:0000259" key="10">
    <source>
        <dbReference type="PROSITE" id="PS50929"/>
    </source>
</evidence>